<dbReference type="InterPro" id="IPR002575">
    <property type="entry name" value="Aminoglycoside_PTrfase"/>
</dbReference>
<dbReference type="Gene3D" id="3.90.1200.10">
    <property type="match status" value="1"/>
</dbReference>
<dbReference type="InterPro" id="IPR011009">
    <property type="entry name" value="Kinase-like_dom_sf"/>
</dbReference>
<evidence type="ECO:0000313" key="2">
    <source>
        <dbReference type="EMBL" id="MBE1535546.1"/>
    </source>
</evidence>
<dbReference type="SUPFAM" id="SSF56112">
    <property type="entry name" value="Protein kinase-like (PK-like)"/>
    <property type="match status" value="1"/>
</dbReference>
<dbReference type="GO" id="GO:0016301">
    <property type="term" value="F:kinase activity"/>
    <property type="evidence" value="ECO:0007669"/>
    <property type="project" value="UniProtKB-KW"/>
</dbReference>
<keyword evidence="3" id="KW-1185">Reference proteome</keyword>
<name>A0ABR9JYX2_9ACTN</name>
<dbReference type="PANTHER" id="PTHR21310:SF40">
    <property type="entry name" value="AMINOGLYCOSIDE PHOSPHOTRANSFERASE DOMAIN-CONTAINING PROTEIN-RELATED"/>
    <property type="match status" value="1"/>
</dbReference>
<proteinExistence type="predicted"/>
<evidence type="ECO:0000259" key="1">
    <source>
        <dbReference type="Pfam" id="PF01636"/>
    </source>
</evidence>
<dbReference type="InterPro" id="IPR041726">
    <property type="entry name" value="ACAD10_11_N"/>
</dbReference>
<dbReference type="RefSeq" id="WP_192761728.1">
    <property type="nucleotide sequence ID" value="NZ_JADBDZ010000001.1"/>
</dbReference>
<feature type="domain" description="Aminoglycoside phosphotransferase" evidence="1">
    <location>
        <begin position="35"/>
        <end position="281"/>
    </location>
</feature>
<keyword evidence="2" id="KW-0808">Transferase</keyword>
<dbReference type="Pfam" id="PF01636">
    <property type="entry name" value="APH"/>
    <property type="match status" value="1"/>
</dbReference>
<accession>A0ABR9JYX2</accession>
<organism evidence="2 3">
    <name type="scientific">Actinomadura algeriensis</name>
    <dbReference type="NCBI Taxonomy" id="1679523"/>
    <lineage>
        <taxon>Bacteria</taxon>
        <taxon>Bacillati</taxon>
        <taxon>Actinomycetota</taxon>
        <taxon>Actinomycetes</taxon>
        <taxon>Streptosporangiales</taxon>
        <taxon>Thermomonosporaceae</taxon>
        <taxon>Actinomadura</taxon>
    </lineage>
</organism>
<dbReference type="Proteomes" id="UP000627838">
    <property type="component" value="Unassembled WGS sequence"/>
</dbReference>
<dbReference type="CDD" id="cd05154">
    <property type="entry name" value="ACAD10_11_N-like"/>
    <property type="match status" value="1"/>
</dbReference>
<comment type="caution">
    <text evidence="2">The sequence shown here is derived from an EMBL/GenBank/DDBJ whole genome shotgun (WGS) entry which is preliminary data.</text>
</comment>
<protein>
    <submittedName>
        <fullName evidence="2">Aminoglycoside phosphotransferase (APT) family kinase protein</fullName>
    </submittedName>
</protein>
<keyword evidence="2" id="KW-0418">Kinase</keyword>
<evidence type="ECO:0000313" key="3">
    <source>
        <dbReference type="Proteomes" id="UP000627838"/>
    </source>
</evidence>
<dbReference type="InterPro" id="IPR051678">
    <property type="entry name" value="AGP_Transferase"/>
</dbReference>
<gene>
    <name evidence="2" type="ORF">H4W34_005379</name>
</gene>
<sequence length="352" mass="38508">MSESKPPQEPIVDLARLNAWPGLADVPGEGPVESLEPLKGGAQNLLFTMRRADGTELVLRRPGRHAGEEAVKPFARESRVLTALAGTPVPHPRLHASCLDARVIGAPFSVLEKIEGFMPRGDLPGGYGADPEWRRKLAFELVGGAASLAAVDPGAIGLGDLSRTDGWLDKQISRYLKMLHGYRETDGYTEHESPLVDVVAAWLEDNRPKTWHRGIVHGDLQFANVMFRHDAPELAAIVDWEMAAVGDPLLDLAWILTAWHEEGDPPGGDPQLRPWDGMPGRAELVGHWATLTGRDVADFRWFQVLACFRLAALLERSFVLALGGRTNRATGDGLHAYAGRLWAKAEQEIGRS</sequence>
<dbReference type="PANTHER" id="PTHR21310">
    <property type="entry name" value="AMINOGLYCOSIDE PHOSPHOTRANSFERASE-RELATED-RELATED"/>
    <property type="match status" value="1"/>
</dbReference>
<dbReference type="EMBL" id="JADBDZ010000001">
    <property type="protein sequence ID" value="MBE1535546.1"/>
    <property type="molecule type" value="Genomic_DNA"/>
</dbReference>
<reference evidence="2 3" key="1">
    <citation type="submission" date="2020-10" db="EMBL/GenBank/DDBJ databases">
        <title>Sequencing the genomes of 1000 actinobacteria strains.</title>
        <authorList>
            <person name="Klenk H.-P."/>
        </authorList>
    </citation>
    <scope>NUCLEOTIDE SEQUENCE [LARGE SCALE GENOMIC DNA]</scope>
    <source>
        <strain evidence="2 3">DSM 46744</strain>
    </source>
</reference>
<dbReference type="Gene3D" id="3.30.200.20">
    <property type="entry name" value="Phosphorylase Kinase, domain 1"/>
    <property type="match status" value="1"/>
</dbReference>